<comment type="caution">
    <text evidence="2">The sequence shown here is derived from an EMBL/GenBank/DDBJ whole genome shotgun (WGS) entry which is preliminary data.</text>
</comment>
<organism evidence="2 3">
    <name type="scientific">Fusarium mexicanum</name>
    <dbReference type="NCBI Taxonomy" id="751941"/>
    <lineage>
        <taxon>Eukaryota</taxon>
        <taxon>Fungi</taxon>
        <taxon>Dikarya</taxon>
        <taxon>Ascomycota</taxon>
        <taxon>Pezizomycotina</taxon>
        <taxon>Sordariomycetes</taxon>
        <taxon>Hypocreomycetidae</taxon>
        <taxon>Hypocreales</taxon>
        <taxon>Nectriaceae</taxon>
        <taxon>Fusarium</taxon>
        <taxon>Fusarium fujikuroi species complex</taxon>
    </lineage>
</organism>
<dbReference type="EMBL" id="JAAOAM010000257">
    <property type="protein sequence ID" value="KAF5536392.1"/>
    <property type="molecule type" value="Genomic_DNA"/>
</dbReference>
<evidence type="ECO:0008006" key="4">
    <source>
        <dbReference type="Google" id="ProtNLM"/>
    </source>
</evidence>
<gene>
    <name evidence="2" type="ORF">FMEXI_10338</name>
</gene>
<evidence type="ECO:0000313" key="2">
    <source>
        <dbReference type="EMBL" id="KAF5536392.1"/>
    </source>
</evidence>
<accession>A0A8H5MQ42</accession>
<keyword evidence="3" id="KW-1185">Reference proteome</keyword>
<protein>
    <recommendedName>
        <fullName evidence="4">CHAT domain-containing protein</fullName>
    </recommendedName>
</protein>
<evidence type="ECO:0000313" key="3">
    <source>
        <dbReference type="Proteomes" id="UP000522262"/>
    </source>
</evidence>
<feature type="chain" id="PRO_5034447037" description="CHAT domain-containing protein" evidence="1">
    <location>
        <begin position="26"/>
        <end position="326"/>
    </location>
</feature>
<keyword evidence="1" id="KW-0732">Signal</keyword>
<dbReference type="AlphaFoldDB" id="A0A8H5MQ42"/>
<sequence length="326" mass="36097">MHPVVQFKTFLFPLALVAFSSMASGSPIAGNDAIQPTEDLPGTSGWKSISLSLEERISPADGAVIPRDEASLEKRVFTSPHMKRAFKVVIANTISAATWVIDFSMNEVASSQVTLNYKLQSSQGITQADVEVPSITKIYESENQFRGNAKMELLGKYAGKVVHIWFNGEVFGSGAEMIWQRMISEPVCYVNGVKTAIQSWTFDQVLAKLHSSSIAHFACHGMSHPTDLDASHTLLQKKGPNDRPELDRLTVGGNPRYHLPQRIRFLSANSNACVEVARYFYEEPSKYGVEDRKLAVAGALRRAIMKVRSECVDNPDYWAPFVHFGA</sequence>
<evidence type="ECO:0000256" key="1">
    <source>
        <dbReference type="SAM" id="SignalP"/>
    </source>
</evidence>
<feature type="signal peptide" evidence="1">
    <location>
        <begin position="1"/>
        <end position="25"/>
    </location>
</feature>
<dbReference type="Proteomes" id="UP000522262">
    <property type="component" value="Unassembled WGS sequence"/>
</dbReference>
<proteinExistence type="predicted"/>
<name>A0A8H5MQ42_9HYPO</name>
<reference evidence="2 3" key="1">
    <citation type="submission" date="2020-05" db="EMBL/GenBank/DDBJ databases">
        <title>Identification and distribution of gene clusters putatively required for synthesis of sphingolipid metabolism inhibitors in phylogenetically diverse species of the filamentous fungus Fusarium.</title>
        <authorList>
            <person name="Kim H.-S."/>
            <person name="Busman M."/>
            <person name="Brown D.W."/>
            <person name="Divon H."/>
            <person name="Uhlig S."/>
            <person name="Proctor R.H."/>
        </authorList>
    </citation>
    <scope>NUCLEOTIDE SEQUENCE [LARGE SCALE GENOMIC DNA]</scope>
    <source>
        <strain evidence="2 3">NRRL 53147</strain>
    </source>
</reference>